<feature type="region of interest" description="Disordered" evidence="5">
    <location>
        <begin position="1"/>
        <end position="82"/>
    </location>
</feature>
<accession>A0AAV5A511</accession>
<evidence type="ECO:0000313" key="7">
    <source>
        <dbReference type="EMBL" id="GJJ08273.1"/>
    </source>
</evidence>
<evidence type="ECO:0000256" key="1">
    <source>
        <dbReference type="ARBA" id="ARBA00008184"/>
    </source>
</evidence>
<proteinExistence type="inferred from homology"/>
<keyword evidence="3" id="KW-0378">Hydrolase</keyword>
<reference evidence="7" key="1">
    <citation type="submission" date="2021-10" db="EMBL/GenBank/DDBJ databases">
        <title>De novo Genome Assembly of Clathrus columnatus (Basidiomycota, Fungi) Using Illumina and Nanopore Sequence Data.</title>
        <authorList>
            <person name="Ogiso-Tanaka E."/>
            <person name="Itagaki H."/>
            <person name="Hosoya T."/>
            <person name="Hosaka K."/>
        </authorList>
    </citation>
    <scope>NUCLEOTIDE SEQUENCE</scope>
    <source>
        <strain evidence="7">MO-923</strain>
    </source>
</reference>
<dbReference type="PANTHER" id="PTHR11264">
    <property type="entry name" value="URACIL-DNA GLYCOSYLASE"/>
    <property type="match status" value="1"/>
</dbReference>
<dbReference type="SMART" id="SM00987">
    <property type="entry name" value="UreE_C"/>
    <property type="match status" value="1"/>
</dbReference>
<dbReference type="GO" id="GO:0004844">
    <property type="term" value="F:uracil DNA N-glycosylase activity"/>
    <property type="evidence" value="ECO:0007669"/>
    <property type="project" value="InterPro"/>
</dbReference>
<dbReference type="SMART" id="SM00986">
    <property type="entry name" value="UDG"/>
    <property type="match status" value="1"/>
</dbReference>
<dbReference type="InterPro" id="IPR002043">
    <property type="entry name" value="UDG_fam1"/>
</dbReference>
<dbReference type="AlphaFoldDB" id="A0AAV5A511"/>
<evidence type="ECO:0000256" key="4">
    <source>
        <dbReference type="ARBA" id="ARBA00023204"/>
    </source>
</evidence>
<gene>
    <name evidence="7" type="ORF">Clacol_002483</name>
</gene>
<dbReference type="Proteomes" id="UP001050691">
    <property type="component" value="Unassembled WGS sequence"/>
</dbReference>
<feature type="compositionally biased region" description="Polar residues" evidence="5">
    <location>
        <begin position="10"/>
        <end position="23"/>
    </location>
</feature>
<evidence type="ECO:0000256" key="5">
    <source>
        <dbReference type="SAM" id="MobiDB-lite"/>
    </source>
</evidence>
<evidence type="ECO:0000259" key="6">
    <source>
        <dbReference type="SMART" id="SM00986"/>
    </source>
</evidence>
<dbReference type="CDD" id="cd10027">
    <property type="entry name" value="UDG-F1-like"/>
    <property type="match status" value="1"/>
</dbReference>
<dbReference type="SUPFAM" id="SSF52141">
    <property type="entry name" value="Uracil-DNA glycosylase-like"/>
    <property type="match status" value="1"/>
</dbReference>
<protein>
    <recommendedName>
        <fullName evidence="6">Uracil-DNA glycosylase-like domain-containing protein</fullName>
    </recommendedName>
</protein>
<comment type="similarity">
    <text evidence="1">Belongs to the uracil-DNA glycosylase (UDG) superfamily. UNG family.</text>
</comment>
<sequence>MSVYLDDLPTPSSENTTTGTANNIVEKVGHEDKKGTPQASSNDDAKNSKSLKRQLSIADMFAKTPRNNTKRQKTEDESSSMMRRAVSLGGLPSLNSIPLNLDAFTASLTPEECSLLKLEMETMNKSWLKVLTDEIKKPYFLSLKKWLASEGLEGAKSASTIYPPGKCRRLCFSVPKGVQPPPSLKNIYAELKTEYPEFEPPNHGWASNGVLLLNTCLTVRAGKAGSHSNKGWEQFTDRVVDVIDRYGGANLGRGDGECTGNQRLGVSRGVVFLAWGSWAQKRVARLDKHPSPLSAFRGFFGNNHFREANSWLEAKYGSDGKVDWCKLD</sequence>
<organism evidence="7 8">
    <name type="scientific">Clathrus columnatus</name>
    <dbReference type="NCBI Taxonomy" id="1419009"/>
    <lineage>
        <taxon>Eukaryota</taxon>
        <taxon>Fungi</taxon>
        <taxon>Dikarya</taxon>
        <taxon>Basidiomycota</taxon>
        <taxon>Agaricomycotina</taxon>
        <taxon>Agaricomycetes</taxon>
        <taxon>Phallomycetidae</taxon>
        <taxon>Phallales</taxon>
        <taxon>Clathraceae</taxon>
        <taxon>Clathrus</taxon>
    </lineage>
</organism>
<comment type="caution">
    <text evidence="7">The sequence shown here is derived from an EMBL/GenBank/DDBJ whole genome shotgun (WGS) entry which is preliminary data.</text>
</comment>
<dbReference type="GO" id="GO:0097510">
    <property type="term" value="P:base-excision repair, AP site formation via deaminated base removal"/>
    <property type="evidence" value="ECO:0007669"/>
    <property type="project" value="TreeGrafter"/>
</dbReference>
<evidence type="ECO:0000313" key="8">
    <source>
        <dbReference type="Proteomes" id="UP001050691"/>
    </source>
</evidence>
<evidence type="ECO:0000256" key="2">
    <source>
        <dbReference type="ARBA" id="ARBA00022763"/>
    </source>
</evidence>
<keyword evidence="2" id="KW-0227">DNA damage</keyword>
<dbReference type="InterPro" id="IPR005122">
    <property type="entry name" value="Uracil-DNA_glycosylase-like"/>
</dbReference>
<dbReference type="EMBL" id="BPWL01000003">
    <property type="protein sequence ID" value="GJJ08273.1"/>
    <property type="molecule type" value="Genomic_DNA"/>
</dbReference>
<keyword evidence="4" id="KW-0234">DNA repair</keyword>
<keyword evidence="8" id="KW-1185">Reference proteome</keyword>
<dbReference type="PANTHER" id="PTHR11264:SF0">
    <property type="entry name" value="URACIL-DNA GLYCOSYLASE"/>
    <property type="match status" value="1"/>
</dbReference>
<name>A0AAV5A511_9AGAM</name>
<dbReference type="Gene3D" id="3.40.470.10">
    <property type="entry name" value="Uracil-DNA glycosylase-like domain"/>
    <property type="match status" value="2"/>
</dbReference>
<dbReference type="InterPro" id="IPR036895">
    <property type="entry name" value="Uracil-DNA_glycosylase-like_sf"/>
</dbReference>
<feature type="domain" description="Uracil-DNA glycosylase-like" evidence="6">
    <location>
        <begin position="148"/>
        <end position="312"/>
    </location>
</feature>
<evidence type="ECO:0000256" key="3">
    <source>
        <dbReference type="ARBA" id="ARBA00022801"/>
    </source>
</evidence>